<name>A0A1S4MWJ9_PEDHC</name>
<dbReference type="Proteomes" id="UP000009046">
    <property type="component" value="Unassembled WGS sequence"/>
</dbReference>
<feature type="region of interest" description="Disordered" evidence="1">
    <location>
        <begin position="236"/>
        <end position="256"/>
    </location>
</feature>
<evidence type="ECO:0008006" key="6">
    <source>
        <dbReference type="Google" id="ProtNLM"/>
    </source>
</evidence>
<evidence type="ECO:0000259" key="2">
    <source>
        <dbReference type="PROSITE" id="PS50003"/>
    </source>
</evidence>
<dbReference type="EnsemblMetazoa" id="PHUM513110-RA">
    <property type="protein sequence ID" value="PHUM513110-PA"/>
    <property type="gene ID" value="PHUM513110"/>
</dbReference>
<reference evidence="4" key="1">
    <citation type="submission" date="2021-02" db="UniProtKB">
        <authorList>
            <consortium name="EnsemblMetazoa"/>
        </authorList>
    </citation>
    <scope>IDENTIFICATION</scope>
    <source>
        <strain evidence="4">USDA</strain>
    </source>
</reference>
<dbReference type="HOGENOM" id="CLU_035187_0_0_1"/>
<dbReference type="Gene3D" id="2.30.29.30">
    <property type="entry name" value="Pleckstrin-homology domain (PH domain)/Phosphotyrosine-binding domain (PTB)"/>
    <property type="match status" value="2"/>
</dbReference>
<dbReference type="AlphaFoldDB" id="A0A1S4MWJ9"/>
<evidence type="ECO:0000256" key="1">
    <source>
        <dbReference type="SAM" id="MobiDB-lite"/>
    </source>
</evidence>
<dbReference type="SMART" id="SM01244">
    <property type="entry name" value="IRS"/>
    <property type="match status" value="1"/>
</dbReference>
<sequence>KSWQKKYCHLYKASKYGIERLEFFDNEDEANSCTSGRFITLENCVKIIPDPQKLQPNVFVVVTRTTSYHFASVEDNEMPEWLSAFQSVAFKEGSNTQSIEEDNELYCPSGEGLFSVELVQSEVSSRCGLDPGPYTLLLTSSAIQLRDSKEQQLLFTWPYLYIRKYGYRDGKFTFEAGRKCETGEGEFQLKYSNQQEIYRCLSLKMKSMRKLLGGEIPSSSSIFCSDSSNQFQAALSMEARSRSPLPPSPNTSTNILDLDLNGSSQFKSVDCLSNGQFNTGPPLKPKATSYNSLFHSSSFESPPLPFKQKSLISPTSETNSLNSLNAPPYLHPKSSSVSQNSLDKINSRKSPNLFRATLVDIDIHESPESQGKYAESLVAPPLKPKPMKPPRKNIFISSSQKCANEEESGSKRFYRQKNDSLAKQDSPMSQQQNCLSNLISTDVSNSTPPYDEVEIRHEAWKTLGVDEMTHTERPFSQIINSSDSSLDYEILDNVVDDSKLMKENENDKMAAAATTTNGGSTSKPCQKFMFLPIKPASVSGNYDTLQHFGSTLNKTNGKSGYKQIIINHSNSSPSSPSPTTTITTDTGYSLLENYANSLNHTFHDYDEVDERPIETFRMADDSHLGYGVIRKKPENQIQNDLLRLPPKHKVYNNMEYAVITKSKHV</sequence>
<dbReference type="GO" id="GO:0043410">
    <property type="term" value="P:positive regulation of MAPK cascade"/>
    <property type="evidence" value="ECO:0007669"/>
    <property type="project" value="TreeGrafter"/>
</dbReference>
<feature type="region of interest" description="Disordered" evidence="1">
    <location>
        <begin position="379"/>
        <end position="429"/>
    </location>
</feature>
<dbReference type="InterPro" id="IPR011993">
    <property type="entry name" value="PH-like_dom_sf"/>
</dbReference>
<keyword evidence="5" id="KW-1185">Reference proteome</keyword>
<dbReference type="GO" id="GO:0007265">
    <property type="term" value="P:Ras protein signal transduction"/>
    <property type="evidence" value="ECO:0007669"/>
    <property type="project" value="TreeGrafter"/>
</dbReference>
<dbReference type="InterPro" id="IPR050996">
    <property type="entry name" value="Docking_Protein_DOK"/>
</dbReference>
<protein>
    <recommendedName>
        <fullName evidence="6">Insulin receptor substrate 1</fullName>
    </recommendedName>
</protein>
<dbReference type="PROSITE" id="PS51064">
    <property type="entry name" value="IRS_PTB"/>
    <property type="match status" value="1"/>
</dbReference>
<dbReference type="InterPro" id="IPR001849">
    <property type="entry name" value="PH_domain"/>
</dbReference>
<dbReference type="PROSITE" id="PS50003">
    <property type="entry name" value="PH_DOMAIN"/>
    <property type="match status" value="1"/>
</dbReference>
<dbReference type="CDD" id="cd00821">
    <property type="entry name" value="PH"/>
    <property type="match status" value="1"/>
</dbReference>
<feature type="compositionally biased region" description="Polar residues" evidence="1">
    <location>
        <begin position="333"/>
        <end position="344"/>
    </location>
</feature>
<dbReference type="PANTHER" id="PTHR21258:SF62">
    <property type="entry name" value="INSULIN RECEPTOR SUBSTRATE 1"/>
    <property type="match status" value="1"/>
</dbReference>
<feature type="domain" description="IRS-type PTB" evidence="3">
    <location>
        <begin position="110"/>
        <end position="215"/>
    </location>
</feature>
<evidence type="ECO:0000313" key="4">
    <source>
        <dbReference type="EnsemblMetazoa" id="PHUM513110-PA"/>
    </source>
</evidence>
<dbReference type="SMART" id="SM00310">
    <property type="entry name" value="PTBI"/>
    <property type="match status" value="1"/>
</dbReference>
<feature type="domain" description="PH" evidence="2">
    <location>
        <begin position="1"/>
        <end position="90"/>
    </location>
</feature>
<dbReference type="EMBL" id="AAZO01006245">
    <property type="status" value="NOT_ANNOTATED_CDS"/>
    <property type="molecule type" value="Genomic_DNA"/>
</dbReference>
<proteinExistence type="predicted"/>
<evidence type="ECO:0000259" key="3">
    <source>
        <dbReference type="PROSITE" id="PS51064"/>
    </source>
</evidence>
<dbReference type="GO" id="GO:0007169">
    <property type="term" value="P:cell surface receptor protein tyrosine kinase signaling pathway"/>
    <property type="evidence" value="ECO:0007669"/>
    <property type="project" value="TreeGrafter"/>
</dbReference>
<organism evidence="4 5">
    <name type="scientific">Pediculus humanus subsp. corporis</name>
    <name type="common">Body louse</name>
    <dbReference type="NCBI Taxonomy" id="121224"/>
    <lineage>
        <taxon>Eukaryota</taxon>
        <taxon>Metazoa</taxon>
        <taxon>Ecdysozoa</taxon>
        <taxon>Arthropoda</taxon>
        <taxon>Hexapoda</taxon>
        <taxon>Insecta</taxon>
        <taxon>Pterygota</taxon>
        <taxon>Neoptera</taxon>
        <taxon>Paraneoptera</taxon>
        <taxon>Psocodea</taxon>
        <taxon>Troctomorpha</taxon>
        <taxon>Phthiraptera</taxon>
        <taxon>Anoplura</taxon>
        <taxon>Pediculidae</taxon>
        <taxon>Pediculus</taxon>
    </lineage>
</organism>
<dbReference type="SUPFAM" id="SSF50729">
    <property type="entry name" value="PH domain-like"/>
    <property type="match status" value="2"/>
</dbReference>
<dbReference type="InterPro" id="IPR002404">
    <property type="entry name" value="IRS_PTB"/>
</dbReference>
<dbReference type="PANTHER" id="PTHR21258">
    <property type="entry name" value="DOCKING PROTEIN RELATED"/>
    <property type="match status" value="1"/>
</dbReference>
<dbReference type="Pfam" id="PF02174">
    <property type="entry name" value="IRS"/>
    <property type="match status" value="1"/>
</dbReference>
<feature type="region of interest" description="Disordered" evidence="1">
    <location>
        <begin position="298"/>
        <end position="344"/>
    </location>
</feature>
<dbReference type="Pfam" id="PF00169">
    <property type="entry name" value="PH"/>
    <property type="match status" value="1"/>
</dbReference>
<accession>A0A1S4MWJ9</accession>
<dbReference type="GO" id="GO:0005737">
    <property type="term" value="C:cytoplasm"/>
    <property type="evidence" value="ECO:0007669"/>
    <property type="project" value="TreeGrafter"/>
</dbReference>
<feature type="compositionally biased region" description="Polar residues" evidence="1">
    <location>
        <begin position="310"/>
        <end position="325"/>
    </location>
</feature>
<evidence type="ECO:0000313" key="5">
    <source>
        <dbReference type="Proteomes" id="UP000009046"/>
    </source>
</evidence>